<dbReference type="Proteomes" id="UP001153328">
    <property type="component" value="Unassembled WGS sequence"/>
</dbReference>
<dbReference type="AlphaFoldDB" id="A0A9W4H4F5"/>
<comment type="caution">
    <text evidence="2">The sequence shown here is derived from an EMBL/GenBank/DDBJ whole genome shotgun (WGS) entry which is preliminary data.</text>
</comment>
<sequence length="299" mass="32521">MCRGRRSRRSRCRRPAAGRSGSGHGRHGRRPPAAERPPRTPRSPSMRRERGRKSPCASPSLKPRHLAALPEACGAVGRALRATEDHVAQPVSPGHHLACYRYDANQCPFTANLPGAPVRPHIWPSGGRCLGASGDTSAVQSHAYAHLVYTVGGVLVVPTEGGTSTVPADQAAWTPAVFTYRHRAHGDTDMRIVFVPPSLARLLPDRPAVFLASGLARDGPARSDRPANQPQLHGVMRSSPARVHRGRPHPRRRRCARIAACRYRDQLTKRGRCSTCRGGRPWRWPGTPTARAGSPSVPF</sequence>
<dbReference type="Gene3D" id="2.60.120.10">
    <property type="entry name" value="Jelly Rolls"/>
    <property type="match status" value="1"/>
</dbReference>
<feature type="compositionally biased region" description="Basic residues" evidence="1">
    <location>
        <begin position="1"/>
        <end position="16"/>
    </location>
</feature>
<dbReference type="InterPro" id="IPR011051">
    <property type="entry name" value="RmlC_Cupin_sf"/>
</dbReference>
<accession>A0A9W4H4F5</accession>
<organism evidence="2 3">
    <name type="scientific">Actinacidiphila bryophytorum</name>
    <dbReference type="NCBI Taxonomy" id="1436133"/>
    <lineage>
        <taxon>Bacteria</taxon>
        <taxon>Bacillati</taxon>
        <taxon>Actinomycetota</taxon>
        <taxon>Actinomycetes</taxon>
        <taxon>Kitasatosporales</taxon>
        <taxon>Streptomycetaceae</taxon>
        <taxon>Actinacidiphila</taxon>
    </lineage>
</organism>
<evidence type="ECO:0000313" key="3">
    <source>
        <dbReference type="Proteomes" id="UP001153328"/>
    </source>
</evidence>
<feature type="region of interest" description="Disordered" evidence="1">
    <location>
        <begin position="1"/>
        <end position="62"/>
    </location>
</feature>
<keyword evidence="3" id="KW-1185">Reference proteome</keyword>
<name>A0A9W4H4F5_9ACTN</name>
<evidence type="ECO:0000256" key="1">
    <source>
        <dbReference type="SAM" id="MobiDB-lite"/>
    </source>
</evidence>
<dbReference type="InterPro" id="IPR014710">
    <property type="entry name" value="RmlC-like_jellyroll"/>
</dbReference>
<evidence type="ECO:0008006" key="4">
    <source>
        <dbReference type="Google" id="ProtNLM"/>
    </source>
</evidence>
<dbReference type="EMBL" id="CAJVAX010000019">
    <property type="protein sequence ID" value="CAG7650150.1"/>
    <property type="molecule type" value="Genomic_DNA"/>
</dbReference>
<evidence type="ECO:0000313" key="2">
    <source>
        <dbReference type="EMBL" id="CAG7650150.1"/>
    </source>
</evidence>
<feature type="compositionally biased region" description="Basic residues" evidence="1">
    <location>
        <begin position="242"/>
        <end position="251"/>
    </location>
</feature>
<gene>
    <name evidence="2" type="ORF">SBRY_50286</name>
</gene>
<feature type="region of interest" description="Disordered" evidence="1">
    <location>
        <begin position="217"/>
        <end position="251"/>
    </location>
</feature>
<proteinExistence type="predicted"/>
<reference evidence="2" key="1">
    <citation type="submission" date="2021-06" db="EMBL/GenBank/DDBJ databases">
        <authorList>
            <person name="Arsene-Ploetze F."/>
        </authorList>
    </citation>
    <scope>NUCLEOTIDE SEQUENCE</scope>
    <source>
        <strain evidence="2">SBRY1</strain>
    </source>
</reference>
<protein>
    <recommendedName>
        <fullName evidence="4">AraC-type arabinose-binding/dimerisation domain-containing protein</fullName>
    </recommendedName>
</protein>
<dbReference type="SUPFAM" id="SSF51182">
    <property type="entry name" value="RmlC-like cupins"/>
    <property type="match status" value="1"/>
</dbReference>